<keyword evidence="3" id="KW-1185">Reference proteome</keyword>
<organism evidence="2 3">
    <name type="scientific">Paraburkholderia strydomiana</name>
    <dbReference type="NCBI Taxonomy" id="1245417"/>
    <lineage>
        <taxon>Bacteria</taxon>
        <taxon>Pseudomonadati</taxon>
        <taxon>Pseudomonadota</taxon>
        <taxon>Betaproteobacteria</taxon>
        <taxon>Burkholderiales</taxon>
        <taxon>Burkholderiaceae</taxon>
        <taxon>Paraburkholderia</taxon>
    </lineage>
</organism>
<gene>
    <name evidence="2" type="ORF">PQR00_00350</name>
</gene>
<accession>A0ABW9BUH3</accession>
<evidence type="ECO:0000313" key="2">
    <source>
        <dbReference type="EMBL" id="MFM0442019.1"/>
    </source>
</evidence>
<evidence type="ECO:0000313" key="3">
    <source>
        <dbReference type="Proteomes" id="UP001629288"/>
    </source>
</evidence>
<proteinExistence type="predicted"/>
<sequence>MSNKKQLGQRFSHAYQDRGTPQDDSAHFRGRLIAYMNSRFSDQKFELCSYLAVETGFVSQYAYLNWEAAIGTLNTVQLLDLITLVWRFYAARDNLSRRLSPSSIPRASDEWLTFVGRSLAEENLGYRVDAHCGVHYLVDDEFEHSRIATLRMLANPRYSAVKQAFEDAHDFLSPSSTDTKAAVRSVFEAMEILARLMVETKNLNKYCAQNQLKKAAIAALATDPATNGVLSATFDALGCWIDGIHLYRHGQSTQDPIAPPIELTVHILGTAASYIRLLIDIDQKKTG</sequence>
<protein>
    <recommendedName>
        <fullName evidence="4">Abortive infection protein-like C-terminal domain-containing protein</fullName>
    </recommendedName>
</protein>
<comment type="caution">
    <text evidence="2">The sequence shown here is derived from an EMBL/GenBank/DDBJ whole genome shotgun (WGS) entry which is preliminary data.</text>
</comment>
<dbReference type="RefSeq" id="WP_408127856.1">
    <property type="nucleotide sequence ID" value="NZ_JAQQDH010000001.1"/>
</dbReference>
<name>A0ABW9BUH3_9BURK</name>
<dbReference type="EMBL" id="JAQQDH010000001">
    <property type="protein sequence ID" value="MFM0442019.1"/>
    <property type="molecule type" value="Genomic_DNA"/>
</dbReference>
<reference evidence="2 3" key="1">
    <citation type="journal article" date="2024" name="Chem. Sci.">
        <title>Discovery of megapolipeptins by genome mining of a Burkholderiales bacteria collection.</title>
        <authorList>
            <person name="Paulo B.S."/>
            <person name="Recchia M.J.J."/>
            <person name="Lee S."/>
            <person name="Fergusson C.H."/>
            <person name="Romanowski S.B."/>
            <person name="Hernandez A."/>
            <person name="Krull N."/>
            <person name="Liu D.Y."/>
            <person name="Cavanagh H."/>
            <person name="Bos A."/>
            <person name="Gray C.A."/>
            <person name="Murphy B.T."/>
            <person name="Linington R.G."/>
            <person name="Eustaquio A.S."/>
        </authorList>
    </citation>
    <scope>NUCLEOTIDE SEQUENCE [LARGE SCALE GENOMIC DNA]</scope>
    <source>
        <strain evidence="2 3">RL17-379-BIB-C</strain>
    </source>
</reference>
<dbReference type="Proteomes" id="UP001629288">
    <property type="component" value="Unassembled WGS sequence"/>
</dbReference>
<evidence type="ECO:0000256" key="1">
    <source>
        <dbReference type="SAM" id="MobiDB-lite"/>
    </source>
</evidence>
<feature type="region of interest" description="Disordered" evidence="1">
    <location>
        <begin position="1"/>
        <end position="23"/>
    </location>
</feature>
<evidence type="ECO:0008006" key="4">
    <source>
        <dbReference type="Google" id="ProtNLM"/>
    </source>
</evidence>